<dbReference type="Proteomes" id="UP001519287">
    <property type="component" value="Unassembled WGS sequence"/>
</dbReference>
<feature type="domain" description="DUF7660" evidence="1">
    <location>
        <begin position="12"/>
        <end position="84"/>
    </location>
</feature>
<gene>
    <name evidence="2" type="ORF">J2Z66_008330</name>
</gene>
<sequence length="84" mass="10030">MQLHDMVEQVKSKEDLIKFISALRNNLDTQIGDWENSTLERYFEAMEAWMNDMDSYYVNTNQLVPDQPTWKVFADILYASKIYE</sequence>
<accession>A0ABS4JA05</accession>
<organism evidence="2 3">
    <name type="scientific">Paenibacillus eucommiae</name>
    <dbReference type="NCBI Taxonomy" id="1355755"/>
    <lineage>
        <taxon>Bacteria</taxon>
        <taxon>Bacillati</taxon>
        <taxon>Bacillota</taxon>
        <taxon>Bacilli</taxon>
        <taxon>Bacillales</taxon>
        <taxon>Paenibacillaceae</taxon>
        <taxon>Paenibacillus</taxon>
    </lineage>
</organism>
<proteinExistence type="predicted"/>
<evidence type="ECO:0000313" key="2">
    <source>
        <dbReference type="EMBL" id="MBP1996682.1"/>
    </source>
</evidence>
<evidence type="ECO:0000313" key="3">
    <source>
        <dbReference type="Proteomes" id="UP001519287"/>
    </source>
</evidence>
<name>A0ABS4JA05_9BACL</name>
<keyword evidence="3" id="KW-1185">Reference proteome</keyword>
<dbReference type="EMBL" id="JAGGLB010000054">
    <property type="protein sequence ID" value="MBP1996682.1"/>
    <property type="molecule type" value="Genomic_DNA"/>
</dbReference>
<reference evidence="2 3" key="1">
    <citation type="submission" date="2021-03" db="EMBL/GenBank/DDBJ databases">
        <title>Genomic Encyclopedia of Type Strains, Phase IV (KMG-IV): sequencing the most valuable type-strain genomes for metagenomic binning, comparative biology and taxonomic classification.</title>
        <authorList>
            <person name="Goeker M."/>
        </authorList>
    </citation>
    <scope>NUCLEOTIDE SEQUENCE [LARGE SCALE GENOMIC DNA]</scope>
    <source>
        <strain evidence="2 3">DSM 26048</strain>
    </source>
</reference>
<comment type="caution">
    <text evidence="2">The sequence shown here is derived from an EMBL/GenBank/DDBJ whole genome shotgun (WGS) entry which is preliminary data.</text>
</comment>
<dbReference type="Pfam" id="PF24693">
    <property type="entry name" value="DUF7660"/>
    <property type="match status" value="1"/>
</dbReference>
<dbReference type="RefSeq" id="WP_209979359.1">
    <property type="nucleotide sequence ID" value="NZ_JAGGLB010000054.1"/>
</dbReference>
<dbReference type="InterPro" id="IPR056077">
    <property type="entry name" value="DUF7660"/>
</dbReference>
<protein>
    <recommendedName>
        <fullName evidence="1">DUF7660 domain-containing protein</fullName>
    </recommendedName>
</protein>
<evidence type="ECO:0000259" key="1">
    <source>
        <dbReference type="Pfam" id="PF24693"/>
    </source>
</evidence>